<dbReference type="Pfam" id="PF00136">
    <property type="entry name" value="DNA_pol_B"/>
    <property type="match status" value="1"/>
</dbReference>
<evidence type="ECO:0000256" key="6">
    <source>
        <dbReference type="ARBA" id="ARBA00049244"/>
    </source>
</evidence>
<evidence type="ECO:0000259" key="7">
    <source>
        <dbReference type="Pfam" id="PF00136"/>
    </source>
</evidence>
<dbReference type="InterPro" id="IPR043502">
    <property type="entry name" value="DNA/RNA_pol_sf"/>
</dbReference>
<keyword evidence="3" id="KW-0548">Nucleotidyltransferase</keyword>
<dbReference type="GO" id="GO:0003887">
    <property type="term" value="F:DNA-directed DNA polymerase activity"/>
    <property type="evidence" value="ECO:0007669"/>
    <property type="project" value="UniProtKB-KW"/>
</dbReference>
<dbReference type="PROSITE" id="PS00116">
    <property type="entry name" value="DNA_POLYMERASE_B"/>
    <property type="match status" value="1"/>
</dbReference>
<comment type="caution">
    <text evidence="8">The sequence shown here is derived from an EMBL/GenBank/DDBJ whole genome shotgun (WGS) entry which is preliminary data.</text>
</comment>
<evidence type="ECO:0000313" key="8">
    <source>
        <dbReference type="EMBL" id="RIA86633.1"/>
    </source>
</evidence>
<dbReference type="PANTHER" id="PTHR10322">
    <property type="entry name" value="DNA POLYMERASE CATALYTIC SUBUNIT"/>
    <property type="match status" value="1"/>
</dbReference>
<keyword evidence="9" id="KW-1185">Reference proteome</keyword>
<dbReference type="STRING" id="658196.A0A397SKH6"/>
<accession>A0A397SKH6</accession>
<keyword evidence="4 8" id="KW-0239">DNA-directed DNA polymerase</keyword>
<proteinExistence type="predicted"/>
<dbReference type="EC" id="2.7.7.7" evidence="1"/>
<protein>
    <recommendedName>
        <fullName evidence="1">DNA-directed DNA polymerase</fullName>
        <ecNumber evidence="1">2.7.7.7</ecNumber>
    </recommendedName>
</protein>
<dbReference type="EMBL" id="QKYT01000353">
    <property type="protein sequence ID" value="RIA86633.1"/>
    <property type="molecule type" value="Genomic_DNA"/>
</dbReference>
<feature type="non-terminal residue" evidence="8">
    <location>
        <position position="1"/>
    </location>
</feature>
<evidence type="ECO:0000313" key="9">
    <source>
        <dbReference type="Proteomes" id="UP000265703"/>
    </source>
</evidence>
<dbReference type="GO" id="GO:0000166">
    <property type="term" value="F:nucleotide binding"/>
    <property type="evidence" value="ECO:0007669"/>
    <property type="project" value="InterPro"/>
</dbReference>
<feature type="domain" description="DNA-directed DNA polymerase family B multifunctional" evidence="7">
    <location>
        <begin position="5"/>
        <end position="76"/>
    </location>
</feature>
<dbReference type="InterPro" id="IPR050240">
    <property type="entry name" value="DNA_pol_type-B"/>
</dbReference>
<dbReference type="GO" id="GO:0003677">
    <property type="term" value="F:DNA binding"/>
    <property type="evidence" value="ECO:0007669"/>
    <property type="project" value="UniProtKB-KW"/>
</dbReference>
<keyword evidence="5" id="KW-0238">DNA-binding</keyword>
<evidence type="ECO:0000256" key="3">
    <source>
        <dbReference type="ARBA" id="ARBA00022695"/>
    </source>
</evidence>
<dbReference type="AlphaFoldDB" id="A0A397SKH6"/>
<dbReference type="Proteomes" id="UP000265703">
    <property type="component" value="Unassembled WGS sequence"/>
</dbReference>
<evidence type="ECO:0000256" key="5">
    <source>
        <dbReference type="ARBA" id="ARBA00023125"/>
    </source>
</evidence>
<dbReference type="InterPro" id="IPR023211">
    <property type="entry name" value="DNA_pol_palm_dom_sf"/>
</dbReference>
<evidence type="ECO:0000256" key="2">
    <source>
        <dbReference type="ARBA" id="ARBA00022679"/>
    </source>
</evidence>
<keyword evidence="2" id="KW-0808">Transferase</keyword>
<dbReference type="PANTHER" id="PTHR10322:SF23">
    <property type="entry name" value="DNA POLYMERASE DELTA CATALYTIC SUBUNIT"/>
    <property type="match status" value="1"/>
</dbReference>
<comment type="catalytic activity">
    <reaction evidence="6">
        <text>DNA(n) + a 2'-deoxyribonucleoside 5'-triphosphate = DNA(n+1) + diphosphate</text>
        <dbReference type="Rhea" id="RHEA:22508"/>
        <dbReference type="Rhea" id="RHEA-COMP:17339"/>
        <dbReference type="Rhea" id="RHEA-COMP:17340"/>
        <dbReference type="ChEBI" id="CHEBI:33019"/>
        <dbReference type="ChEBI" id="CHEBI:61560"/>
        <dbReference type="ChEBI" id="CHEBI:173112"/>
        <dbReference type="EC" id="2.7.7.7"/>
    </reaction>
</comment>
<feature type="non-terminal residue" evidence="8">
    <location>
        <position position="80"/>
    </location>
</feature>
<evidence type="ECO:0000256" key="4">
    <source>
        <dbReference type="ARBA" id="ARBA00022932"/>
    </source>
</evidence>
<evidence type="ECO:0000256" key="1">
    <source>
        <dbReference type="ARBA" id="ARBA00012417"/>
    </source>
</evidence>
<dbReference type="SUPFAM" id="SSF56672">
    <property type="entry name" value="DNA/RNA polymerases"/>
    <property type="match status" value="1"/>
</dbReference>
<dbReference type="GO" id="GO:0006261">
    <property type="term" value="P:DNA-templated DNA replication"/>
    <property type="evidence" value="ECO:0007669"/>
    <property type="project" value="TreeGrafter"/>
</dbReference>
<sequence>DYNSLNSKQKAIKLYMNSFYGVTGQSDSLFYILELARGVTSAGQENIKLIAEFMKKKGFGIKYGDTDSLYLTCSDSYYEK</sequence>
<dbReference type="Gene3D" id="3.90.1600.10">
    <property type="entry name" value="Palm domain of DNA polymerase"/>
    <property type="match status" value="1"/>
</dbReference>
<dbReference type="InterPro" id="IPR006134">
    <property type="entry name" value="DNA-dir_DNA_pol_B_multi_dom"/>
</dbReference>
<organism evidence="8 9">
    <name type="scientific">Glomus cerebriforme</name>
    <dbReference type="NCBI Taxonomy" id="658196"/>
    <lineage>
        <taxon>Eukaryota</taxon>
        <taxon>Fungi</taxon>
        <taxon>Fungi incertae sedis</taxon>
        <taxon>Mucoromycota</taxon>
        <taxon>Glomeromycotina</taxon>
        <taxon>Glomeromycetes</taxon>
        <taxon>Glomerales</taxon>
        <taxon>Glomeraceae</taxon>
        <taxon>Glomus</taxon>
    </lineage>
</organism>
<reference evidence="8 9" key="1">
    <citation type="submission" date="2018-06" db="EMBL/GenBank/DDBJ databases">
        <title>Comparative genomics reveals the genomic features of Rhizophagus irregularis, R. cerebriforme, R. diaphanum and Gigaspora rosea, and their symbiotic lifestyle signature.</title>
        <authorList>
            <person name="Morin E."/>
            <person name="San Clemente H."/>
            <person name="Chen E.C.H."/>
            <person name="De La Providencia I."/>
            <person name="Hainaut M."/>
            <person name="Kuo A."/>
            <person name="Kohler A."/>
            <person name="Murat C."/>
            <person name="Tang N."/>
            <person name="Roy S."/>
            <person name="Loubradou J."/>
            <person name="Henrissat B."/>
            <person name="Grigoriev I.V."/>
            <person name="Corradi N."/>
            <person name="Roux C."/>
            <person name="Martin F.M."/>
        </authorList>
    </citation>
    <scope>NUCLEOTIDE SEQUENCE [LARGE SCALE GENOMIC DNA]</scope>
    <source>
        <strain evidence="8 9">DAOM 227022</strain>
    </source>
</reference>
<gene>
    <name evidence="8" type="ORF">C1645_666268</name>
</gene>
<name>A0A397SKH6_9GLOM</name>
<dbReference type="OrthoDB" id="6755010at2759"/>
<dbReference type="InterPro" id="IPR017964">
    <property type="entry name" value="DNA-dir_DNA_pol_B_CS"/>
</dbReference>